<dbReference type="InterPro" id="IPR036259">
    <property type="entry name" value="MFS_trans_sf"/>
</dbReference>
<feature type="transmembrane region" description="Helical" evidence="6">
    <location>
        <begin position="354"/>
        <end position="372"/>
    </location>
</feature>
<dbReference type="PANTHER" id="PTHR23528:SF1">
    <property type="entry name" value="MAJOR FACILITATOR SUPERFAMILY (MFS) PROFILE DOMAIN-CONTAINING PROTEIN"/>
    <property type="match status" value="1"/>
</dbReference>
<feature type="transmembrane region" description="Helical" evidence="6">
    <location>
        <begin position="143"/>
        <end position="161"/>
    </location>
</feature>
<feature type="transmembrane region" description="Helical" evidence="6">
    <location>
        <begin position="378"/>
        <end position="403"/>
    </location>
</feature>
<dbReference type="SUPFAM" id="SSF103473">
    <property type="entry name" value="MFS general substrate transporter"/>
    <property type="match status" value="1"/>
</dbReference>
<evidence type="ECO:0000313" key="8">
    <source>
        <dbReference type="EMBL" id="GGK75630.1"/>
    </source>
</evidence>
<evidence type="ECO:0000259" key="7">
    <source>
        <dbReference type="PROSITE" id="PS50850"/>
    </source>
</evidence>
<reference evidence="8" key="2">
    <citation type="submission" date="2020-09" db="EMBL/GenBank/DDBJ databases">
        <authorList>
            <person name="Sun Q."/>
            <person name="Ohkuma M."/>
        </authorList>
    </citation>
    <scope>NUCLEOTIDE SEQUENCE</scope>
    <source>
        <strain evidence="8">JCM 3035</strain>
    </source>
</reference>
<feature type="transmembrane region" description="Helical" evidence="6">
    <location>
        <begin position="322"/>
        <end position="342"/>
    </location>
</feature>
<keyword evidence="2 6" id="KW-0812">Transmembrane</keyword>
<feature type="transmembrane region" description="Helical" evidence="6">
    <location>
        <begin position="108"/>
        <end position="131"/>
    </location>
</feature>
<dbReference type="AlphaFoldDB" id="A0A917QXJ7"/>
<dbReference type="Pfam" id="PF07690">
    <property type="entry name" value="MFS_1"/>
    <property type="match status" value="1"/>
</dbReference>
<accession>A0A917QXJ7</accession>
<keyword evidence="4 6" id="KW-0472">Membrane</keyword>
<feature type="transmembrane region" description="Helical" evidence="6">
    <location>
        <begin position="202"/>
        <end position="224"/>
    </location>
</feature>
<feature type="domain" description="Major facilitator superfamily (MFS) profile" evidence="7">
    <location>
        <begin position="68"/>
        <end position="474"/>
    </location>
</feature>
<protein>
    <submittedName>
        <fullName evidence="8">MFS transporter</fullName>
    </submittedName>
</protein>
<feature type="transmembrane region" description="Helical" evidence="6">
    <location>
        <begin position="424"/>
        <end position="444"/>
    </location>
</feature>
<comment type="caution">
    <text evidence="8">The sequence shown here is derived from an EMBL/GenBank/DDBJ whole genome shotgun (WGS) entry which is preliminary data.</text>
</comment>
<evidence type="ECO:0000256" key="3">
    <source>
        <dbReference type="ARBA" id="ARBA00022989"/>
    </source>
</evidence>
<comment type="subcellular location">
    <subcellularLocation>
        <location evidence="1">Cell membrane</location>
        <topology evidence="1">Multi-pass membrane protein</topology>
    </subcellularLocation>
</comment>
<feature type="region of interest" description="Disordered" evidence="5">
    <location>
        <begin position="1"/>
        <end position="39"/>
    </location>
</feature>
<gene>
    <name evidence="8" type="primary">floR</name>
    <name evidence="8" type="ORF">GCM10010094_40900</name>
</gene>
<feature type="transmembrane region" description="Helical" evidence="6">
    <location>
        <begin position="70"/>
        <end position="88"/>
    </location>
</feature>
<organism evidence="8 9">
    <name type="scientific">Streptomyces flaveus</name>
    <dbReference type="NCBI Taxonomy" id="66370"/>
    <lineage>
        <taxon>Bacteria</taxon>
        <taxon>Bacillati</taxon>
        <taxon>Actinomycetota</taxon>
        <taxon>Actinomycetes</taxon>
        <taxon>Kitasatosporales</taxon>
        <taxon>Streptomycetaceae</taxon>
        <taxon>Streptomyces</taxon>
        <taxon>Streptomyces aurantiacus group</taxon>
    </lineage>
</organism>
<evidence type="ECO:0000256" key="4">
    <source>
        <dbReference type="ARBA" id="ARBA00023136"/>
    </source>
</evidence>
<keyword evidence="3 6" id="KW-1133">Transmembrane helix</keyword>
<dbReference type="GO" id="GO:0005886">
    <property type="term" value="C:plasma membrane"/>
    <property type="evidence" value="ECO:0007669"/>
    <property type="project" value="UniProtKB-SubCell"/>
</dbReference>
<sequence>MTERESAATSGHRKAGTAPTLVSEEGGEPVNGPAPVASPSSPAFNEAAMIAEELTHQTTPGEDRPRVSAAYIWLVVLATFGSIVALVGPIGYSLSVLLARIAPENKEFLGYVTGVGALVVVLAGPLVGILSDRTRSRLGRRRPWLIGLTVVGLAGLLIVSVSPNVWIALLGWGVTQLGFGIAGLQVTSSMGDRLPESQRGKVAGLTGVATMVASIAGVVLASAFATSNLLIFLVPGLVGATFILLFAAFVKEPDLRNAAAPEKVTMGSLLSGYGYNVKKYKDFSWNWLGRFLFNFGVTLSSTFTTFFFAAKLGRPVTQIGGLVAIAGLLGIVCTVGGAALSGFLSDRLKRRKSFILLAGVLFAVGAVTAWLAPDLPVLLIGLCVLQVGLGIFSAVDQALYLDVLPEQDTQAGRFVAITQFSTSIPQVAAPLLAPAFLLLGAGSAEDNYGLLYLISAGFALIGGLVILLRVKSVR</sequence>
<evidence type="ECO:0000256" key="1">
    <source>
        <dbReference type="ARBA" id="ARBA00004651"/>
    </source>
</evidence>
<dbReference type="PANTHER" id="PTHR23528">
    <property type="match status" value="1"/>
</dbReference>
<dbReference type="CDD" id="cd06174">
    <property type="entry name" value="MFS"/>
    <property type="match status" value="1"/>
</dbReference>
<evidence type="ECO:0000256" key="6">
    <source>
        <dbReference type="SAM" id="Phobius"/>
    </source>
</evidence>
<proteinExistence type="predicted"/>
<dbReference type="PROSITE" id="PS50850">
    <property type="entry name" value="MFS"/>
    <property type="match status" value="1"/>
</dbReference>
<evidence type="ECO:0000256" key="5">
    <source>
        <dbReference type="SAM" id="MobiDB-lite"/>
    </source>
</evidence>
<feature type="transmembrane region" description="Helical" evidence="6">
    <location>
        <begin position="230"/>
        <end position="250"/>
    </location>
</feature>
<dbReference type="InterPro" id="IPR011701">
    <property type="entry name" value="MFS"/>
</dbReference>
<evidence type="ECO:0000313" key="9">
    <source>
        <dbReference type="Proteomes" id="UP000637788"/>
    </source>
</evidence>
<feature type="transmembrane region" description="Helical" evidence="6">
    <location>
        <begin position="450"/>
        <end position="470"/>
    </location>
</feature>
<feature type="transmembrane region" description="Helical" evidence="6">
    <location>
        <begin position="167"/>
        <end position="190"/>
    </location>
</feature>
<feature type="transmembrane region" description="Helical" evidence="6">
    <location>
        <begin position="287"/>
        <end position="310"/>
    </location>
</feature>
<name>A0A917QXJ7_9ACTN</name>
<dbReference type="GO" id="GO:0022857">
    <property type="term" value="F:transmembrane transporter activity"/>
    <property type="evidence" value="ECO:0007669"/>
    <property type="project" value="InterPro"/>
</dbReference>
<reference evidence="8" key="1">
    <citation type="journal article" date="2014" name="Int. J. Syst. Evol. Microbiol.">
        <title>Complete genome sequence of Corynebacterium casei LMG S-19264T (=DSM 44701T), isolated from a smear-ripened cheese.</title>
        <authorList>
            <consortium name="US DOE Joint Genome Institute (JGI-PGF)"/>
            <person name="Walter F."/>
            <person name="Albersmeier A."/>
            <person name="Kalinowski J."/>
            <person name="Ruckert C."/>
        </authorList>
    </citation>
    <scope>NUCLEOTIDE SEQUENCE</scope>
    <source>
        <strain evidence="8">JCM 3035</strain>
    </source>
</reference>
<evidence type="ECO:0000256" key="2">
    <source>
        <dbReference type="ARBA" id="ARBA00022692"/>
    </source>
</evidence>
<dbReference type="InterPro" id="IPR020846">
    <property type="entry name" value="MFS_dom"/>
</dbReference>
<dbReference type="Gene3D" id="1.20.1250.20">
    <property type="entry name" value="MFS general substrate transporter like domains"/>
    <property type="match status" value="2"/>
</dbReference>
<dbReference type="RefSeq" id="WP_213089326.1">
    <property type="nucleotide sequence ID" value="NZ_BMPQ01000009.1"/>
</dbReference>
<keyword evidence="9" id="KW-1185">Reference proteome</keyword>
<dbReference type="Proteomes" id="UP000637788">
    <property type="component" value="Unassembled WGS sequence"/>
</dbReference>
<dbReference type="EMBL" id="BMPQ01000009">
    <property type="protein sequence ID" value="GGK75630.1"/>
    <property type="molecule type" value="Genomic_DNA"/>
</dbReference>